<sequence length="151" mass="16316">MKKEITLSMIAVLSGVLLTLMIMSNSYLSTFTSPLQASWLTHGIGSIAAFLVWVIAGRRTIRAEEKYKKIPIWCYLGGIPGAFTVLLAAITVNSPLSLSGSIVLMLTGQIVTGLLMDHVGLLGLTKRKITKRDGLTVLLLFLGSLLIIMGR</sequence>
<gene>
    <name evidence="2" type="ORF">LW347_17985</name>
</gene>
<evidence type="ECO:0000313" key="3">
    <source>
        <dbReference type="Proteomes" id="UP001059272"/>
    </source>
</evidence>
<evidence type="ECO:0000313" key="2">
    <source>
        <dbReference type="EMBL" id="UVO10566.1"/>
    </source>
</evidence>
<feature type="transmembrane region" description="Helical" evidence="1">
    <location>
        <begin position="134"/>
        <end position="150"/>
    </location>
</feature>
<dbReference type="RefSeq" id="WP_258885089.1">
    <property type="nucleotide sequence ID" value="NZ_CP090065.1"/>
</dbReference>
<dbReference type="AlphaFoldDB" id="A0AAE9T2F5"/>
<reference evidence="2" key="1">
    <citation type="submission" date="2021-12" db="EMBL/GenBank/DDBJ databases">
        <title>Genome sequence of novel Pectobacterium sp. causing blackleg.</title>
        <authorList>
            <person name="Wang J."/>
        </authorList>
    </citation>
    <scope>NUCLEOTIDE SEQUENCE</scope>
    <source>
        <strain evidence="2">BY21311</strain>
    </source>
</reference>
<dbReference type="InterPro" id="IPR006750">
    <property type="entry name" value="YdcZ"/>
</dbReference>
<keyword evidence="1" id="KW-0812">Transmembrane</keyword>
<accession>A0AAE9T2F5</accession>
<feature type="transmembrane region" description="Helical" evidence="1">
    <location>
        <begin position="102"/>
        <end position="122"/>
    </location>
</feature>
<feature type="transmembrane region" description="Helical" evidence="1">
    <location>
        <begin position="7"/>
        <end position="27"/>
    </location>
</feature>
<dbReference type="Proteomes" id="UP001059272">
    <property type="component" value="Chromosome"/>
</dbReference>
<dbReference type="EMBL" id="CP090065">
    <property type="protein sequence ID" value="UVO10566.1"/>
    <property type="molecule type" value="Genomic_DNA"/>
</dbReference>
<keyword evidence="1" id="KW-0472">Membrane</keyword>
<dbReference type="PANTHER" id="PTHR34821:SF2">
    <property type="entry name" value="INNER MEMBRANE PROTEIN YDCZ"/>
    <property type="match status" value="1"/>
</dbReference>
<proteinExistence type="predicted"/>
<dbReference type="GO" id="GO:0005886">
    <property type="term" value="C:plasma membrane"/>
    <property type="evidence" value="ECO:0007669"/>
    <property type="project" value="TreeGrafter"/>
</dbReference>
<dbReference type="KEGG" id="ppoo:LW347_17985"/>
<organism evidence="2 3">
    <name type="scientific">Pectobacterium polonicum</name>
    <dbReference type="NCBI Taxonomy" id="2485124"/>
    <lineage>
        <taxon>Bacteria</taxon>
        <taxon>Pseudomonadati</taxon>
        <taxon>Pseudomonadota</taxon>
        <taxon>Gammaproteobacteria</taxon>
        <taxon>Enterobacterales</taxon>
        <taxon>Pectobacteriaceae</taxon>
        <taxon>Pectobacterium</taxon>
    </lineage>
</organism>
<name>A0AAE9T2F5_9GAMM</name>
<protein>
    <submittedName>
        <fullName evidence="2">DMT family transporter</fullName>
    </submittedName>
</protein>
<dbReference type="Pfam" id="PF04657">
    <property type="entry name" value="DMT_YdcZ"/>
    <property type="match status" value="1"/>
</dbReference>
<dbReference type="PANTHER" id="PTHR34821">
    <property type="entry name" value="INNER MEMBRANE PROTEIN YDCZ"/>
    <property type="match status" value="1"/>
</dbReference>
<feature type="transmembrane region" description="Helical" evidence="1">
    <location>
        <begin position="70"/>
        <end position="90"/>
    </location>
</feature>
<keyword evidence="1" id="KW-1133">Transmembrane helix</keyword>
<feature type="transmembrane region" description="Helical" evidence="1">
    <location>
        <begin position="39"/>
        <end position="58"/>
    </location>
</feature>
<evidence type="ECO:0000256" key="1">
    <source>
        <dbReference type="SAM" id="Phobius"/>
    </source>
</evidence>